<dbReference type="RefSeq" id="WP_011388327.1">
    <property type="nucleotide sequence ID" value="NC_007643.1"/>
</dbReference>
<dbReference type="PANTHER" id="PTHR38041">
    <property type="entry name" value="CHORISMATE MUTASE"/>
    <property type="match status" value="1"/>
</dbReference>
<dbReference type="STRING" id="269796.Rru_A0569"/>
<dbReference type="eggNOG" id="COG1605">
    <property type="taxonomic scope" value="Bacteria"/>
</dbReference>
<gene>
    <name evidence="4" type="ordered locus">Rru_A0569</name>
</gene>
<proteinExistence type="predicted"/>
<dbReference type="EnsemblBacteria" id="ABC21373">
    <property type="protein sequence ID" value="ABC21373"/>
    <property type="gene ID" value="Rru_A0569"/>
</dbReference>
<dbReference type="GO" id="GO:0009697">
    <property type="term" value="P:salicylic acid biosynthetic process"/>
    <property type="evidence" value="ECO:0007669"/>
    <property type="project" value="TreeGrafter"/>
</dbReference>
<keyword evidence="2 4" id="KW-0413">Isomerase</keyword>
<dbReference type="PATRIC" id="fig|269796.9.peg.623"/>
<dbReference type="Pfam" id="PF01817">
    <property type="entry name" value="CM_2"/>
    <property type="match status" value="1"/>
</dbReference>
<dbReference type="GO" id="GO:0004106">
    <property type="term" value="F:chorismate mutase activity"/>
    <property type="evidence" value="ECO:0007669"/>
    <property type="project" value="UniProtKB-EC"/>
</dbReference>
<sequence length="114" mass="13095">MTRPNTVSSYPAAKTARRCADMSEIRTEIDRLDRLIVPLLAERLNYVGQAAAYKPNRAEVVVHWRIEDVVTKVRALAVTENADPDTVERIYRGLIDASIAWEGRNYDRTRNDHR</sequence>
<protein>
    <recommendedName>
        <fullName evidence="1">chorismate mutase</fullName>
        <ecNumber evidence="1">5.4.99.5</ecNumber>
    </recommendedName>
</protein>
<dbReference type="Proteomes" id="UP000001929">
    <property type="component" value="Chromosome"/>
</dbReference>
<name>Q2RWX2_RHORT</name>
<dbReference type="InterPro" id="IPR036979">
    <property type="entry name" value="CM_dom_sf"/>
</dbReference>
<evidence type="ECO:0000256" key="1">
    <source>
        <dbReference type="ARBA" id="ARBA00012404"/>
    </source>
</evidence>
<dbReference type="HOGENOM" id="CLU_131518_2_0_5"/>
<evidence type="ECO:0000256" key="2">
    <source>
        <dbReference type="ARBA" id="ARBA00023235"/>
    </source>
</evidence>
<evidence type="ECO:0000313" key="4">
    <source>
        <dbReference type="EMBL" id="ABC21373.1"/>
    </source>
</evidence>
<dbReference type="AlphaFoldDB" id="Q2RWX2"/>
<accession>Q2RWX2</accession>
<feature type="domain" description="Chorismate mutase" evidence="3">
    <location>
        <begin position="16"/>
        <end position="106"/>
    </location>
</feature>
<dbReference type="PROSITE" id="PS51168">
    <property type="entry name" value="CHORISMATE_MUT_2"/>
    <property type="match status" value="1"/>
</dbReference>
<dbReference type="SUPFAM" id="SSF48600">
    <property type="entry name" value="Chorismate mutase II"/>
    <property type="match status" value="1"/>
</dbReference>
<dbReference type="PhylomeDB" id="Q2RWX2"/>
<dbReference type="InterPro" id="IPR002701">
    <property type="entry name" value="CM_II_prokaryot"/>
</dbReference>
<dbReference type="InterPro" id="IPR051331">
    <property type="entry name" value="Chorismate_mutase-related"/>
</dbReference>
<dbReference type="KEGG" id="rru:Rru_A0569"/>
<dbReference type="EC" id="5.4.99.5" evidence="1"/>
<dbReference type="GO" id="GO:0046417">
    <property type="term" value="P:chorismate metabolic process"/>
    <property type="evidence" value="ECO:0007669"/>
    <property type="project" value="InterPro"/>
</dbReference>
<dbReference type="Gene3D" id="1.20.59.10">
    <property type="entry name" value="Chorismate mutase"/>
    <property type="match status" value="1"/>
</dbReference>
<dbReference type="SMART" id="SM00830">
    <property type="entry name" value="CM_2"/>
    <property type="match status" value="1"/>
</dbReference>
<keyword evidence="5" id="KW-1185">Reference proteome</keyword>
<dbReference type="EMBL" id="CP000230">
    <property type="protein sequence ID" value="ABC21373.1"/>
    <property type="molecule type" value="Genomic_DNA"/>
</dbReference>
<dbReference type="PANTHER" id="PTHR38041:SF1">
    <property type="entry name" value="CHORISMATE MUTASE"/>
    <property type="match status" value="1"/>
</dbReference>
<evidence type="ECO:0000313" key="5">
    <source>
        <dbReference type="Proteomes" id="UP000001929"/>
    </source>
</evidence>
<organism evidence="4 5">
    <name type="scientific">Rhodospirillum rubrum (strain ATCC 11170 / ATH 1.1.1 / DSM 467 / LMG 4362 / NCIMB 8255 / S1)</name>
    <dbReference type="NCBI Taxonomy" id="269796"/>
    <lineage>
        <taxon>Bacteria</taxon>
        <taxon>Pseudomonadati</taxon>
        <taxon>Pseudomonadota</taxon>
        <taxon>Alphaproteobacteria</taxon>
        <taxon>Rhodospirillales</taxon>
        <taxon>Rhodospirillaceae</taxon>
        <taxon>Rhodospirillum</taxon>
    </lineage>
</organism>
<evidence type="ECO:0000259" key="3">
    <source>
        <dbReference type="PROSITE" id="PS51168"/>
    </source>
</evidence>
<dbReference type="InterPro" id="IPR036263">
    <property type="entry name" value="Chorismate_II_sf"/>
</dbReference>
<reference evidence="4 5" key="1">
    <citation type="journal article" date="2011" name="Stand. Genomic Sci.">
        <title>Complete genome sequence of Rhodospirillum rubrum type strain (S1).</title>
        <authorList>
            <person name="Munk A.C."/>
            <person name="Copeland A."/>
            <person name="Lucas S."/>
            <person name="Lapidus A."/>
            <person name="Del Rio T.G."/>
            <person name="Barry K."/>
            <person name="Detter J.C."/>
            <person name="Hammon N."/>
            <person name="Israni S."/>
            <person name="Pitluck S."/>
            <person name="Brettin T."/>
            <person name="Bruce D."/>
            <person name="Han C."/>
            <person name="Tapia R."/>
            <person name="Gilna P."/>
            <person name="Schmutz J."/>
            <person name="Larimer F."/>
            <person name="Land M."/>
            <person name="Kyrpides N.C."/>
            <person name="Mavromatis K."/>
            <person name="Richardson P."/>
            <person name="Rohde M."/>
            <person name="Goker M."/>
            <person name="Klenk H.P."/>
            <person name="Zhang Y."/>
            <person name="Roberts G.P."/>
            <person name="Reslewic S."/>
            <person name="Schwartz D.C."/>
        </authorList>
    </citation>
    <scope>NUCLEOTIDE SEQUENCE [LARGE SCALE GENOMIC DNA]</scope>
    <source>
        <strain evidence="5">ATCC 11170 / ATH 1.1.1 / DSM 467 / LMG 4362 / NCIMB 8255 / S1</strain>
    </source>
</reference>